<reference evidence="10" key="1">
    <citation type="submission" date="2023-01" db="EMBL/GenBank/DDBJ databases">
        <title>Genome assembly of the deep-sea coral Lophelia pertusa.</title>
        <authorList>
            <person name="Herrera S."/>
            <person name="Cordes E."/>
        </authorList>
    </citation>
    <scope>NUCLEOTIDE SEQUENCE</scope>
    <source>
        <strain evidence="10">USNM1676648</strain>
        <tissue evidence="10">Polyp</tissue>
    </source>
</reference>
<keyword evidence="8" id="KW-0472">Membrane</keyword>
<proteinExistence type="inferred from homology"/>
<evidence type="ECO:0000256" key="2">
    <source>
        <dbReference type="ARBA" id="ARBA00009726"/>
    </source>
</evidence>
<evidence type="ECO:0000313" key="11">
    <source>
        <dbReference type="Proteomes" id="UP001163046"/>
    </source>
</evidence>
<evidence type="ECO:0000256" key="7">
    <source>
        <dbReference type="ARBA" id="ARBA00022989"/>
    </source>
</evidence>
<dbReference type="SUPFAM" id="SSF90123">
    <property type="entry name" value="ABC transporter transmembrane region"/>
    <property type="match status" value="1"/>
</dbReference>
<sequence length="157" mass="18465">MARKAAKLREKAAAFTDERLVVMNEIISGIRAVKMYAWEWNFRDVVCDLRRYFLSLAIQTVADGKVALDRIQDFLEKKVSKFEEIGYDEEYSLNRLSTEQVNLDDNLMVQRCKCTKKTLSVQLTNYRKRDDSEGGHSQKFTPNLTHTDPKYFLWHNF</sequence>
<evidence type="ECO:0000256" key="3">
    <source>
        <dbReference type="ARBA" id="ARBA00022448"/>
    </source>
</evidence>
<evidence type="ECO:0000313" key="10">
    <source>
        <dbReference type="EMBL" id="KAJ7370411.1"/>
    </source>
</evidence>
<dbReference type="InterPro" id="IPR011527">
    <property type="entry name" value="ABC1_TM_dom"/>
</dbReference>
<evidence type="ECO:0000256" key="1">
    <source>
        <dbReference type="ARBA" id="ARBA00004141"/>
    </source>
</evidence>
<keyword evidence="5" id="KW-0547">Nucleotide-binding</keyword>
<dbReference type="GO" id="GO:0140359">
    <property type="term" value="F:ABC-type transporter activity"/>
    <property type="evidence" value="ECO:0007669"/>
    <property type="project" value="InterPro"/>
</dbReference>
<evidence type="ECO:0000256" key="5">
    <source>
        <dbReference type="ARBA" id="ARBA00022741"/>
    </source>
</evidence>
<dbReference type="GO" id="GO:0005524">
    <property type="term" value="F:ATP binding"/>
    <property type="evidence" value="ECO:0007669"/>
    <property type="project" value="UniProtKB-KW"/>
</dbReference>
<keyword evidence="7" id="KW-1133">Transmembrane helix</keyword>
<organism evidence="10 11">
    <name type="scientific">Desmophyllum pertusum</name>
    <dbReference type="NCBI Taxonomy" id="174260"/>
    <lineage>
        <taxon>Eukaryota</taxon>
        <taxon>Metazoa</taxon>
        <taxon>Cnidaria</taxon>
        <taxon>Anthozoa</taxon>
        <taxon>Hexacorallia</taxon>
        <taxon>Scleractinia</taxon>
        <taxon>Caryophylliina</taxon>
        <taxon>Caryophylliidae</taxon>
        <taxon>Desmophyllum</taxon>
    </lineage>
</organism>
<keyword evidence="6" id="KW-0067">ATP-binding</keyword>
<dbReference type="Gene3D" id="1.20.1560.10">
    <property type="entry name" value="ABC transporter type 1, transmembrane domain"/>
    <property type="match status" value="1"/>
</dbReference>
<keyword evidence="11" id="KW-1185">Reference proteome</keyword>
<evidence type="ECO:0000256" key="4">
    <source>
        <dbReference type="ARBA" id="ARBA00022692"/>
    </source>
</evidence>
<comment type="caution">
    <text evidence="10">The sequence shown here is derived from an EMBL/GenBank/DDBJ whole genome shotgun (WGS) entry which is preliminary data.</text>
</comment>
<keyword evidence="4" id="KW-0812">Transmembrane</keyword>
<dbReference type="Proteomes" id="UP001163046">
    <property type="component" value="Unassembled WGS sequence"/>
</dbReference>
<dbReference type="PROSITE" id="PS50929">
    <property type="entry name" value="ABC_TM1F"/>
    <property type="match status" value="1"/>
</dbReference>
<dbReference type="GO" id="GO:0016020">
    <property type="term" value="C:membrane"/>
    <property type="evidence" value="ECO:0007669"/>
    <property type="project" value="UniProtKB-SubCell"/>
</dbReference>
<comment type="subcellular location">
    <subcellularLocation>
        <location evidence="1">Membrane</location>
        <topology evidence="1">Multi-pass membrane protein</topology>
    </subcellularLocation>
</comment>
<evidence type="ECO:0000259" key="9">
    <source>
        <dbReference type="PROSITE" id="PS50929"/>
    </source>
</evidence>
<evidence type="ECO:0000256" key="6">
    <source>
        <dbReference type="ARBA" id="ARBA00022840"/>
    </source>
</evidence>
<dbReference type="AlphaFoldDB" id="A0A9W9YVU8"/>
<dbReference type="OrthoDB" id="7615550at2759"/>
<protein>
    <recommendedName>
        <fullName evidence="9">ABC transmembrane type-1 domain-containing protein</fullName>
    </recommendedName>
</protein>
<keyword evidence="3" id="KW-0813">Transport</keyword>
<dbReference type="InterPro" id="IPR050173">
    <property type="entry name" value="ABC_transporter_C-like"/>
</dbReference>
<dbReference type="EMBL" id="MU826865">
    <property type="protein sequence ID" value="KAJ7370411.1"/>
    <property type="molecule type" value="Genomic_DNA"/>
</dbReference>
<evidence type="ECO:0000256" key="8">
    <source>
        <dbReference type="ARBA" id="ARBA00023136"/>
    </source>
</evidence>
<dbReference type="PANTHER" id="PTHR24223">
    <property type="entry name" value="ATP-BINDING CASSETTE SUB-FAMILY C"/>
    <property type="match status" value="1"/>
</dbReference>
<name>A0A9W9YVU8_9CNID</name>
<dbReference type="PANTHER" id="PTHR24223:SF456">
    <property type="entry name" value="MULTIDRUG RESISTANCE-ASSOCIATED PROTEIN LETHAL(2)03659"/>
    <property type="match status" value="1"/>
</dbReference>
<comment type="similarity">
    <text evidence="2">Belongs to the ABC transporter superfamily. ABCC family. Conjugate transporter (TC 3.A.1.208) subfamily.</text>
</comment>
<gene>
    <name evidence="10" type="ORF">OS493_032301</name>
</gene>
<accession>A0A9W9YVU8</accession>
<feature type="domain" description="ABC transmembrane type-1" evidence="9">
    <location>
        <begin position="1"/>
        <end position="60"/>
    </location>
</feature>
<dbReference type="InterPro" id="IPR036640">
    <property type="entry name" value="ABC1_TM_sf"/>
</dbReference>